<evidence type="ECO:0000256" key="4">
    <source>
        <dbReference type="ARBA" id="ARBA00024190"/>
    </source>
</evidence>
<evidence type="ECO:0000256" key="3">
    <source>
        <dbReference type="ARBA" id="ARBA00022794"/>
    </source>
</evidence>
<dbReference type="SUPFAM" id="SSF47473">
    <property type="entry name" value="EF-hand"/>
    <property type="match status" value="1"/>
</dbReference>
<evidence type="ECO:0000313" key="8">
    <source>
        <dbReference type="Proteomes" id="UP001235939"/>
    </source>
</evidence>
<comment type="subcellular location">
    <subcellularLocation>
        <location evidence="4">Dynein axonemal particle</location>
    </subcellularLocation>
</comment>
<sequence length="437" mass="51208">MIDPHGIIGWWGFSPGLDFLNELNIQYFEHDHILNILIIGSNDGRHILTTLAKRFQHFHKDINFFVLDRSIELYSRQLLLFGLLFESSKLYGLQEKTNMYLEIYGNTQIRNSTHDYIVNKSKEFVELVTNLEELKYMYPIFNIEKLKYKEIDALESLFKIWKIDNDKILDFKKFWDFRERNVLGVRYDVKTNVYDWDYNMQLIDNKSKTISFSEYKTWRQGGVAFQLMDGDYNLPNKTLISCYKPSFDKSYLGYWGDIVTSPYLAYGLSCEDPAYLKTANGKCIQNAQQISSRNLTSLIYELFTTCPYPLTGNESELVPPEEFPQKPNLEGISIIFLPLNSLPVMLKKECYQNLFHLVYFSHSMASSFTQDIKVLLKNKAHLLAETADYLIHLKKEAIKAHEDKIKEAAKCAGFVYIESEENHKNKHLKFIYESNKD</sequence>
<evidence type="ECO:0000259" key="6">
    <source>
        <dbReference type="Pfam" id="PF14740"/>
    </source>
</evidence>
<dbReference type="Pfam" id="PF14740">
    <property type="entry name" value="DUF4471"/>
    <property type="match status" value="1"/>
</dbReference>
<proteinExistence type="inferred from homology"/>
<dbReference type="InterPro" id="IPR028235">
    <property type="entry name" value="DNAAF3_C"/>
</dbReference>
<evidence type="ECO:0000313" key="7">
    <source>
        <dbReference type="EMBL" id="UYV82186.1"/>
    </source>
</evidence>
<reference evidence="7 8" key="1">
    <citation type="submission" date="2022-01" db="EMBL/GenBank/DDBJ databases">
        <title>A chromosomal length assembly of Cordylochernes scorpioides.</title>
        <authorList>
            <person name="Zeh D."/>
            <person name="Zeh J."/>
        </authorList>
    </citation>
    <scope>NUCLEOTIDE SEQUENCE [LARGE SCALE GENOMIC DNA]</scope>
    <source>
        <strain evidence="7">IN4F17</strain>
        <tissue evidence="7">Whole Body</tissue>
    </source>
</reference>
<name>A0ABY6LPC4_9ARAC</name>
<feature type="domain" description="DUF4470" evidence="5">
    <location>
        <begin position="10"/>
        <end position="109"/>
    </location>
</feature>
<dbReference type="Pfam" id="PF14737">
    <property type="entry name" value="DUF4470"/>
    <property type="match status" value="1"/>
</dbReference>
<keyword evidence="3" id="KW-0970">Cilium biogenesis/degradation</keyword>
<dbReference type="EMBL" id="CP092883">
    <property type="protein sequence ID" value="UYV82186.1"/>
    <property type="molecule type" value="Genomic_DNA"/>
</dbReference>
<evidence type="ECO:0000259" key="5">
    <source>
        <dbReference type="Pfam" id="PF14737"/>
    </source>
</evidence>
<dbReference type="InterPro" id="IPR027974">
    <property type="entry name" value="DUF4470"/>
</dbReference>
<keyword evidence="8" id="KW-1185">Reference proteome</keyword>
<dbReference type="PANTHER" id="PTHR22118">
    <property type="entry name" value="DYNEIN ASSEMBLY FACTOR 3, AXONEMAL"/>
    <property type="match status" value="1"/>
</dbReference>
<dbReference type="InterPro" id="IPR039304">
    <property type="entry name" value="DNAAF3"/>
</dbReference>
<dbReference type="InterPro" id="IPR011992">
    <property type="entry name" value="EF-hand-dom_pair"/>
</dbReference>
<evidence type="ECO:0000256" key="1">
    <source>
        <dbReference type="ARBA" id="ARBA00010449"/>
    </source>
</evidence>
<comment type="similarity">
    <text evidence="1">Belongs to the DNAAF3 family.</text>
</comment>
<organism evidence="7 8">
    <name type="scientific">Cordylochernes scorpioides</name>
    <dbReference type="NCBI Taxonomy" id="51811"/>
    <lineage>
        <taxon>Eukaryota</taxon>
        <taxon>Metazoa</taxon>
        <taxon>Ecdysozoa</taxon>
        <taxon>Arthropoda</taxon>
        <taxon>Chelicerata</taxon>
        <taxon>Arachnida</taxon>
        <taxon>Pseudoscorpiones</taxon>
        <taxon>Cheliferoidea</taxon>
        <taxon>Chernetidae</taxon>
        <taxon>Cordylochernes</taxon>
    </lineage>
</organism>
<gene>
    <name evidence="7" type="ORF">LAZ67_21001293</name>
</gene>
<dbReference type="Proteomes" id="UP001235939">
    <property type="component" value="Chromosome 21"/>
</dbReference>
<accession>A0ABY6LPC4</accession>
<feature type="domain" description="Dynein assembly factor 3 C-terminal" evidence="6">
    <location>
        <begin position="141"/>
        <end position="415"/>
    </location>
</feature>
<keyword evidence="2" id="KW-0963">Cytoplasm</keyword>
<evidence type="ECO:0000256" key="2">
    <source>
        <dbReference type="ARBA" id="ARBA00022490"/>
    </source>
</evidence>
<protein>
    <submittedName>
        <fullName evidence="7">DNAAF3</fullName>
    </submittedName>
</protein>
<dbReference type="PANTHER" id="PTHR22118:SF14">
    <property type="entry name" value="DYNEIN AXONEMAL ASSEMBLY FACTOR 3"/>
    <property type="match status" value="1"/>
</dbReference>